<keyword evidence="4" id="KW-0560">Oxidoreductase</keyword>
<dbReference type="InterPro" id="IPR002938">
    <property type="entry name" value="FAD-bd"/>
</dbReference>
<reference evidence="7 8" key="1">
    <citation type="journal article" date="2020" name="ISME J.">
        <title>Uncovering the hidden diversity of litter-decomposition mechanisms in mushroom-forming fungi.</title>
        <authorList>
            <person name="Floudas D."/>
            <person name="Bentzer J."/>
            <person name="Ahren D."/>
            <person name="Johansson T."/>
            <person name="Persson P."/>
            <person name="Tunlid A."/>
        </authorList>
    </citation>
    <scope>NUCLEOTIDE SEQUENCE [LARGE SCALE GENOMIC DNA]</scope>
    <source>
        <strain evidence="7 8">CBS 101986</strain>
    </source>
</reference>
<dbReference type="Gene3D" id="3.50.50.60">
    <property type="entry name" value="FAD/NAD(P)-binding domain"/>
    <property type="match status" value="1"/>
</dbReference>
<feature type="domain" description="FAD-binding" evidence="6">
    <location>
        <begin position="11"/>
        <end position="375"/>
    </location>
</feature>
<gene>
    <name evidence="7" type="ORF">D9619_007443</name>
</gene>
<proteinExistence type="inferred from homology"/>
<evidence type="ECO:0000256" key="4">
    <source>
        <dbReference type="ARBA" id="ARBA00023002"/>
    </source>
</evidence>
<dbReference type="EMBL" id="JAACJJ010000043">
    <property type="protein sequence ID" value="KAF5315252.1"/>
    <property type="molecule type" value="Genomic_DNA"/>
</dbReference>
<keyword evidence="8" id="KW-1185">Reference proteome</keyword>
<dbReference type="GO" id="GO:0071949">
    <property type="term" value="F:FAD binding"/>
    <property type="evidence" value="ECO:0007669"/>
    <property type="project" value="InterPro"/>
</dbReference>
<evidence type="ECO:0000259" key="6">
    <source>
        <dbReference type="Pfam" id="PF01494"/>
    </source>
</evidence>
<dbReference type="Proteomes" id="UP000567179">
    <property type="component" value="Unassembled WGS sequence"/>
</dbReference>
<name>A0A8H5EWV6_9AGAR</name>
<dbReference type="InterPro" id="IPR050493">
    <property type="entry name" value="FAD-dep_Monooxygenase_BioMet"/>
</dbReference>
<evidence type="ECO:0000313" key="7">
    <source>
        <dbReference type="EMBL" id="KAF5315252.1"/>
    </source>
</evidence>
<dbReference type="SUPFAM" id="SSF54373">
    <property type="entry name" value="FAD-linked reductases, C-terminal domain"/>
    <property type="match status" value="1"/>
</dbReference>
<evidence type="ECO:0000256" key="2">
    <source>
        <dbReference type="ARBA" id="ARBA00022630"/>
    </source>
</evidence>
<dbReference type="PRINTS" id="PR00420">
    <property type="entry name" value="RNGMNOXGNASE"/>
</dbReference>
<dbReference type="Pfam" id="PF01494">
    <property type="entry name" value="FAD_binding_3"/>
    <property type="match status" value="1"/>
</dbReference>
<accession>A0A8H5EWV6</accession>
<evidence type="ECO:0000256" key="1">
    <source>
        <dbReference type="ARBA" id="ARBA00007992"/>
    </source>
</evidence>
<keyword evidence="2" id="KW-0285">Flavoprotein</keyword>
<evidence type="ECO:0000256" key="3">
    <source>
        <dbReference type="ARBA" id="ARBA00022827"/>
    </source>
</evidence>
<keyword evidence="3" id="KW-0274">FAD</keyword>
<sequence length="440" mass="47992">MASNDVKQLRIAVFGAGMAGLSCALALAREGFQRIEVYEASSGLGFVGAGIQLAPNMIRILDKLGVWESIKRDSVALKSTTVHDGATDNELGSVDLEYVEQSFGYPHMVGHRASLADGLYAGCKSQSNITFHFSTTVSSYDFSPPSFMATPRGGEPRRVEADIILAGDGIKSSTRVALLNEIEHFESGVIDSGQAAYRIMLTREQLASDPELLELIDYDGVVRWIGARRHIIAYPIDGKRIYNLSTAQPDVHFASAPTAEYTTRGSKQQMLEVFADFCPRVQKLLNLVADGDVCEWKLRVHAPLPTWVHRSIALLGDAAHPTLPHMAQGAAQAIEDGCAVAIVLSRLPDTSPENINKALKIYETVRKSRADTLVELAAANGRLMHLGEGKAKEERDAMFAKSKEGKAPLPDRWADKDVQRNTYGFDCALETEKACTEAGW</sequence>
<dbReference type="AlphaFoldDB" id="A0A8H5EWV6"/>
<dbReference type="PANTHER" id="PTHR13789">
    <property type="entry name" value="MONOOXYGENASE"/>
    <property type="match status" value="1"/>
</dbReference>
<dbReference type="OrthoDB" id="1878542at2759"/>
<organism evidence="7 8">
    <name type="scientific">Psilocybe cf. subviscida</name>
    <dbReference type="NCBI Taxonomy" id="2480587"/>
    <lineage>
        <taxon>Eukaryota</taxon>
        <taxon>Fungi</taxon>
        <taxon>Dikarya</taxon>
        <taxon>Basidiomycota</taxon>
        <taxon>Agaricomycotina</taxon>
        <taxon>Agaricomycetes</taxon>
        <taxon>Agaricomycetidae</taxon>
        <taxon>Agaricales</taxon>
        <taxon>Agaricineae</taxon>
        <taxon>Strophariaceae</taxon>
        <taxon>Psilocybe</taxon>
    </lineage>
</organism>
<dbReference type="PANTHER" id="PTHR13789:SF147">
    <property type="entry name" value="PUTATIVE (AFU_ORTHOLOGUE AFUA_2G01950)-RELATED"/>
    <property type="match status" value="1"/>
</dbReference>
<dbReference type="SUPFAM" id="SSF51905">
    <property type="entry name" value="FAD/NAD(P)-binding domain"/>
    <property type="match status" value="1"/>
</dbReference>
<comment type="caution">
    <text evidence="7">The sequence shown here is derived from an EMBL/GenBank/DDBJ whole genome shotgun (WGS) entry which is preliminary data.</text>
</comment>
<dbReference type="GO" id="GO:0004497">
    <property type="term" value="F:monooxygenase activity"/>
    <property type="evidence" value="ECO:0007669"/>
    <property type="project" value="UniProtKB-KW"/>
</dbReference>
<protein>
    <recommendedName>
        <fullName evidence="6">FAD-binding domain-containing protein</fullName>
    </recommendedName>
</protein>
<dbReference type="InterPro" id="IPR036188">
    <property type="entry name" value="FAD/NAD-bd_sf"/>
</dbReference>
<evidence type="ECO:0000313" key="8">
    <source>
        <dbReference type="Proteomes" id="UP000567179"/>
    </source>
</evidence>
<evidence type="ECO:0000256" key="5">
    <source>
        <dbReference type="ARBA" id="ARBA00023033"/>
    </source>
</evidence>
<comment type="similarity">
    <text evidence="1">Belongs to the paxM FAD-dependent monooxygenase family.</text>
</comment>
<dbReference type="PROSITE" id="PS51257">
    <property type="entry name" value="PROKAR_LIPOPROTEIN"/>
    <property type="match status" value="1"/>
</dbReference>
<keyword evidence="5" id="KW-0503">Monooxygenase</keyword>
<dbReference type="FunFam" id="3.50.50.60:FF:000115">
    <property type="entry name" value="Salicylate hydroxylase, putative"/>
    <property type="match status" value="1"/>
</dbReference>